<comment type="catalytic activity">
    <reaction evidence="1 13">
        <text>a 2'-deoxyribonucleoside 5'-diphosphate + ATP = a 2'-deoxyribonucleoside 5'-triphosphate + ADP</text>
        <dbReference type="Rhea" id="RHEA:44640"/>
        <dbReference type="ChEBI" id="CHEBI:30616"/>
        <dbReference type="ChEBI" id="CHEBI:61560"/>
        <dbReference type="ChEBI" id="CHEBI:73316"/>
        <dbReference type="ChEBI" id="CHEBI:456216"/>
        <dbReference type="EC" id="2.7.4.6"/>
    </reaction>
</comment>
<comment type="catalytic activity">
    <reaction evidence="2">
        <text>a ribonucleoside 5'-diphosphate + ATP = a ribonucleoside 5'-triphosphate + ADP</text>
        <dbReference type="Rhea" id="RHEA:18113"/>
        <dbReference type="ChEBI" id="CHEBI:30616"/>
        <dbReference type="ChEBI" id="CHEBI:57930"/>
        <dbReference type="ChEBI" id="CHEBI:61557"/>
        <dbReference type="ChEBI" id="CHEBI:456216"/>
        <dbReference type="EC" id="2.7.4.6"/>
    </reaction>
</comment>
<dbReference type="InterPro" id="IPR036850">
    <property type="entry name" value="NDK-like_dom_sf"/>
</dbReference>
<dbReference type="GO" id="GO:0006228">
    <property type="term" value="P:UTP biosynthetic process"/>
    <property type="evidence" value="ECO:0007669"/>
    <property type="project" value="InterPro"/>
</dbReference>
<keyword evidence="8 13" id="KW-0418">Kinase</keyword>
<evidence type="ECO:0000256" key="8">
    <source>
        <dbReference type="ARBA" id="ARBA00022777"/>
    </source>
</evidence>
<dbReference type="Pfam" id="PF00334">
    <property type="entry name" value="NDK"/>
    <property type="match status" value="2"/>
</dbReference>
<feature type="binding site" evidence="11">
    <location>
        <position position="300"/>
    </location>
    <ligand>
        <name>ATP</name>
        <dbReference type="ChEBI" id="CHEBI:30616"/>
    </ligand>
</feature>
<dbReference type="RefSeq" id="XP_031561660.1">
    <property type="nucleotide sequence ID" value="XM_031705800.1"/>
</dbReference>
<evidence type="ECO:0000256" key="9">
    <source>
        <dbReference type="ARBA" id="ARBA00022840"/>
    </source>
</evidence>
<evidence type="ECO:0000256" key="12">
    <source>
        <dbReference type="RuleBase" id="RU004011"/>
    </source>
</evidence>
<dbReference type="FunFam" id="3.30.70.141:FF:000002">
    <property type="entry name" value="Nucleoside diphosphate kinase"/>
    <property type="match status" value="1"/>
</dbReference>
<dbReference type="GeneID" id="116297553"/>
<keyword evidence="15" id="KW-1185">Reference proteome</keyword>
<dbReference type="Proteomes" id="UP000515163">
    <property type="component" value="Unplaced"/>
</dbReference>
<dbReference type="OrthoDB" id="2162449at2759"/>
<dbReference type="Gene3D" id="3.30.70.141">
    <property type="entry name" value="Nucleoside diphosphate kinase-like domain"/>
    <property type="match status" value="2"/>
</dbReference>
<feature type="domain" description="Nucleoside diphosphate kinase-like" evidence="14">
    <location>
        <begin position="85"/>
        <end position="198"/>
    </location>
</feature>
<feature type="binding site" evidence="11">
    <location>
        <position position="207"/>
    </location>
    <ligand>
        <name>ATP</name>
        <dbReference type="ChEBI" id="CHEBI:30616"/>
    </ligand>
</feature>
<dbReference type="PANTHER" id="PTHR11349">
    <property type="entry name" value="NUCLEOSIDE DIPHOSPHATE KINASE"/>
    <property type="match status" value="1"/>
</dbReference>
<evidence type="ECO:0000259" key="14">
    <source>
        <dbReference type="SMART" id="SM00562"/>
    </source>
</evidence>
<evidence type="ECO:0000256" key="4">
    <source>
        <dbReference type="ARBA" id="ARBA00008142"/>
    </source>
</evidence>
<feature type="domain" description="Nucleoside diphosphate kinase-like" evidence="14">
    <location>
        <begin position="199"/>
        <end position="336"/>
    </location>
</feature>
<dbReference type="GO" id="GO:0006241">
    <property type="term" value="P:CTP biosynthetic process"/>
    <property type="evidence" value="ECO:0007669"/>
    <property type="project" value="InterPro"/>
</dbReference>
<evidence type="ECO:0000313" key="16">
    <source>
        <dbReference type="RefSeq" id="XP_031561660.1"/>
    </source>
</evidence>
<dbReference type="GO" id="GO:0004550">
    <property type="term" value="F:nucleoside diphosphate kinase activity"/>
    <property type="evidence" value="ECO:0007669"/>
    <property type="project" value="UniProtKB-EC"/>
</dbReference>
<dbReference type="PROSITE" id="PS51374">
    <property type="entry name" value="NDPK_LIKE"/>
    <property type="match status" value="2"/>
</dbReference>
<dbReference type="FunFam" id="3.30.70.141:FF:000015">
    <property type="entry name" value="Nucleoside diphosphate kinase B"/>
    <property type="match status" value="1"/>
</dbReference>
<dbReference type="SMART" id="SM00562">
    <property type="entry name" value="NDK"/>
    <property type="match status" value="2"/>
</dbReference>
<dbReference type="InterPro" id="IPR034907">
    <property type="entry name" value="NDK-like_dom"/>
</dbReference>
<feature type="binding site" evidence="11">
    <location>
        <position position="255"/>
    </location>
    <ligand>
        <name>ATP</name>
        <dbReference type="ChEBI" id="CHEBI:30616"/>
    </ligand>
</feature>
<comment type="similarity">
    <text evidence="4 11 12">Belongs to the NDK family.</text>
</comment>
<name>A0A6P8IAB7_ACTTE</name>
<dbReference type="GO" id="GO:0006183">
    <property type="term" value="P:GTP biosynthetic process"/>
    <property type="evidence" value="ECO:0007669"/>
    <property type="project" value="InterPro"/>
</dbReference>
<protein>
    <recommendedName>
        <fullName evidence="13">Nucleoside diphosphate kinase</fullName>
        <ecNumber evidence="13">2.7.4.6</ecNumber>
    </recommendedName>
</protein>
<evidence type="ECO:0000256" key="5">
    <source>
        <dbReference type="ARBA" id="ARBA00022679"/>
    </source>
</evidence>
<dbReference type="SUPFAM" id="SSF54919">
    <property type="entry name" value="Nucleoside diphosphate kinase, NDK"/>
    <property type="match status" value="2"/>
</dbReference>
<dbReference type="InParanoid" id="A0A6P8IAB7"/>
<evidence type="ECO:0000256" key="3">
    <source>
        <dbReference type="ARBA" id="ARBA00001946"/>
    </source>
</evidence>
<keyword evidence="7 13" id="KW-0547">Nucleotide-binding</keyword>
<dbReference type="HAMAP" id="MF_00451">
    <property type="entry name" value="NDP_kinase"/>
    <property type="match status" value="1"/>
</dbReference>
<feature type="active site" description="Pros-phosphohistidine intermediate" evidence="11">
    <location>
        <position position="313"/>
    </location>
</feature>
<evidence type="ECO:0000256" key="2">
    <source>
        <dbReference type="ARBA" id="ARBA00000937"/>
    </source>
</evidence>
<organism evidence="15 16">
    <name type="scientific">Actinia tenebrosa</name>
    <name type="common">Australian red waratah sea anemone</name>
    <dbReference type="NCBI Taxonomy" id="6105"/>
    <lineage>
        <taxon>Eukaryota</taxon>
        <taxon>Metazoa</taxon>
        <taxon>Cnidaria</taxon>
        <taxon>Anthozoa</taxon>
        <taxon>Hexacorallia</taxon>
        <taxon>Actiniaria</taxon>
        <taxon>Actiniidae</taxon>
        <taxon>Actinia</taxon>
    </lineage>
</organism>
<dbReference type="AlphaFoldDB" id="A0A6P8IAB7"/>
<evidence type="ECO:0000256" key="6">
    <source>
        <dbReference type="ARBA" id="ARBA00022723"/>
    </source>
</evidence>
<keyword evidence="9 13" id="KW-0067">ATP-binding</keyword>
<dbReference type="InterPro" id="IPR001564">
    <property type="entry name" value="Nucleoside_diP_kinase"/>
</dbReference>
<gene>
    <name evidence="16" type="primary">LOC116297553</name>
</gene>
<accession>A0A6P8IAB7</accession>
<comment type="cofactor">
    <cofactor evidence="3">
        <name>Mg(2+)</name>
        <dbReference type="ChEBI" id="CHEBI:18420"/>
    </cofactor>
</comment>
<dbReference type="InterPro" id="IPR023005">
    <property type="entry name" value="Nucleoside_diP_kinase_AS"/>
</dbReference>
<evidence type="ECO:0000256" key="1">
    <source>
        <dbReference type="ARBA" id="ARBA00000082"/>
    </source>
</evidence>
<proteinExistence type="inferred from homology"/>
<feature type="binding site" evidence="11">
    <location>
        <position position="289"/>
    </location>
    <ligand>
        <name>ATP</name>
        <dbReference type="ChEBI" id="CHEBI:30616"/>
    </ligand>
</feature>
<evidence type="ECO:0000256" key="10">
    <source>
        <dbReference type="ARBA" id="ARBA00022842"/>
    </source>
</evidence>
<keyword evidence="5 13" id="KW-0808">Transferase</keyword>
<evidence type="ECO:0000256" key="7">
    <source>
        <dbReference type="ARBA" id="ARBA00022741"/>
    </source>
</evidence>
<feature type="binding site" evidence="11">
    <location>
        <position position="310"/>
    </location>
    <ligand>
        <name>ATP</name>
        <dbReference type="ChEBI" id="CHEBI:30616"/>
    </ligand>
</feature>
<keyword evidence="6" id="KW-0479">Metal-binding</keyword>
<reference evidence="16" key="1">
    <citation type="submission" date="2025-08" db="UniProtKB">
        <authorList>
            <consortium name="RefSeq"/>
        </authorList>
    </citation>
    <scope>IDENTIFICATION</scope>
    <source>
        <tissue evidence="16">Tentacle</tissue>
    </source>
</reference>
<dbReference type="KEGG" id="aten:116297553"/>
<dbReference type="PROSITE" id="PS00469">
    <property type="entry name" value="NDPK"/>
    <property type="match status" value="1"/>
</dbReference>
<dbReference type="PRINTS" id="PR01243">
    <property type="entry name" value="NUCDPKINASE"/>
</dbReference>
<keyword evidence="10" id="KW-0460">Magnesium</keyword>
<feature type="binding site" evidence="11">
    <location>
        <position position="283"/>
    </location>
    <ligand>
        <name>ATP</name>
        <dbReference type="ChEBI" id="CHEBI:30616"/>
    </ligand>
</feature>
<comment type="caution">
    <text evidence="11">Lacks conserved residue(s) required for the propagation of feature annotation.</text>
</comment>
<evidence type="ECO:0000256" key="13">
    <source>
        <dbReference type="RuleBase" id="RU004013"/>
    </source>
</evidence>
<dbReference type="GO" id="GO:0005524">
    <property type="term" value="F:ATP binding"/>
    <property type="evidence" value="ECO:0007669"/>
    <property type="project" value="UniProtKB-KW"/>
</dbReference>
<dbReference type="CDD" id="cd04413">
    <property type="entry name" value="NDPk_I"/>
    <property type="match status" value="2"/>
</dbReference>
<dbReference type="NCBIfam" id="NF001908">
    <property type="entry name" value="PRK00668.1"/>
    <property type="match status" value="1"/>
</dbReference>
<dbReference type="GO" id="GO:0046872">
    <property type="term" value="F:metal ion binding"/>
    <property type="evidence" value="ECO:0007669"/>
    <property type="project" value="UniProtKB-KW"/>
</dbReference>
<evidence type="ECO:0000313" key="15">
    <source>
        <dbReference type="Proteomes" id="UP000515163"/>
    </source>
</evidence>
<dbReference type="EC" id="2.7.4.6" evidence="13"/>
<sequence>MALPSRLASQFRSSAALIRNGAVKKAFSTQSAGKSRSMLGNAAPFLIGATAATSTLLAAKYFYDNKDKYTVLRPVHAASRMGNKSERTFIMVKPDGVQRGLVGDIIKRFEQKGFKLVAMKFVHADEDHLRKHYEDLKALPFFPGLVKFVSSGPVVAMVWEGVGVVKTGRVMLGETNPADSKPGTIRGDYCVHIGRIMADERTFLMIKPDAVHRGLIGEIITRFEKKGFKLVAMKFVKKSEKHFKEHYAELSQKKFFAGLVKYMSESPVVAMVWEGKGVVSTARVMLGETNPVDSKPGTIRGDLSIDIGRNIIHGSDSVETAKKEISLWFQADELNSWTPNDYTCIYE</sequence>
<evidence type="ECO:0000256" key="11">
    <source>
        <dbReference type="PROSITE-ProRule" id="PRU00706"/>
    </source>
</evidence>